<dbReference type="GO" id="GO:0042276">
    <property type="term" value="P:error-prone translesion synthesis"/>
    <property type="evidence" value="ECO:0007669"/>
    <property type="project" value="TreeGrafter"/>
</dbReference>
<dbReference type="InterPro" id="IPR017961">
    <property type="entry name" value="DNA_pol_Y-fam_little_finger"/>
</dbReference>
<comment type="function">
    <text evidence="6">Poorly processive, error-prone DNA polymerase involved in untargeted mutagenesis. Copies undamaged DNA at stalled replication forks, which arise in vivo from mismatched or misaligned primer ends. These misaligned primers can be extended by PolIV. Exhibits no 3'-5' exonuclease (proofreading) activity. May be involved in translesional synthesis, in conjunction with the beta clamp from PolIII.</text>
</comment>
<comment type="caution">
    <text evidence="8">The sequence shown here is derived from an EMBL/GenBank/DDBJ whole genome shotgun (WGS) entry which is preliminary data.</text>
</comment>
<feature type="binding site" evidence="6">
    <location>
        <position position="18"/>
    </location>
    <ligand>
        <name>Mg(2+)</name>
        <dbReference type="ChEBI" id="CHEBI:18420"/>
    </ligand>
</feature>
<keyword evidence="6" id="KW-0963">Cytoplasm</keyword>
<evidence type="ECO:0000256" key="4">
    <source>
        <dbReference type="ARBA" id="ARBA00022705"/>
    </source>
</evidence>
<dbReference type="GO" id="GO:0006281">
    <property type="term" value="P:DNA repair"/>
    <property type="evidence" value="ECO:0007669"/>
    <property type="project" value="UniProtKB-UniRule"/>
</dbReference>
<name>A0A7X6N5F4_9LACO</name>
<dbReference type="EMBL" id="JAAXPN010000005">
    <property type="protein sequence ID" value="NKZ24293.1"/>
    <property type="molecule type" value="Genomic_DNA"/>
</dbReference>
<dbReference type="SUPFAM" id="SSF100879">
    <property type="entry name" value="Lesion bypass DNA polymerase (Y-family), little finger domain"/>
    <property type="match status" value="1"/>
</dbReference>
<dbReference type="InterPro" id="IPR022880">
    <property type="entry name" value="DNApol_IV"/>
</dbReference>
<comment type="catalytic activity">
    <reaction evidence="6">
        <text>DNA(n) + a 2'-deoxyribonucleoside 5'-triphosphate = DNA(n+1) + diphosphate</text>
        <dbReference type="Rhea" id="RHEA:22508"/>
        <dbReference type="Rhea" id="RHEA-COMP:17339"/>
        <dbReference type="Rhea" id="RHEA-COMP:17340"/>
        <dbReference type="ChEBI" id="CHEBI:33019"/>
        <dbReference type="ChEBI" id="CHEBI:61560"/>
        <dbReference type="ChEBI" id="CHEBI:173112"/>
        <dbReference type="EC" id="2.7.7.7"/>
    </reaction>
</comment>
<dbReference type="PANTHER" id="PTHR11076">
    <property type="entry name" value="DNA REPAIR POLYMERASE UMUC / TRANSFERASE FAMILY MEMBER"/>
    <property type="match status" value="1"/>
</dbReference>
<reference evidence="8 9" key="1">
    <citation type="submission" date="2020-04" db="EMBL/GenBank/DDBJ databases">
        <title>MicrobeNet Type strains.</title>
        <authorList>
            <person name="Nicholson A.C."/>
        </authorList>
    </citation>
    <scope>NUCLEOTIDE SEQUENCE [LARGE SCALE GENOMIC DNA]</scope>
    <source>
        <strain evidence="8 9">CCUG 61472</strain>
    </source>
</reference>
<dbReference type="EC" id="2.7.7.7" evidence="6"/>
<dbReference type="InterPro" id="IPR036775">
    <property type="entry name" value="DNA_pol_Y-fam_lit_finger_sf"/>
</dbReference>
<feature type="domain" description="UmuC" evidence="7">
    <location>
        <begin position="14"/>
        <end position="198"/>
    </location>
</feature>
<dbReference type="Pfam" id="PF00817">
    <property type="entry name" value="IMS"/>
    <property type="match status" value="1"/>
</dbReference>
<keyword evidence="9" id="KW-1185">Reference proteome</keyword>
<dbReference type="HAMAP" id="MF_01113">
    <property type="entry name" value="DNApol_IV"/>
    <property type="match status" value="1"/>
</dbReference>
<evidence type="ECO:0000256" key="6">
    <source>
        <dbReference type="HAMAP-Rule" id="MF_01113"/>
    </source>
</evidence>
<evidence type="ECO:0000313" key="9">
    <source>
        <dbReference type="Proteomes" id="UP000549765"/>
    </source>
</evidence>
<dbReference type="GO" id="GO:0009432">
    <property type="term" value="P:SOS response"/>
    <property type="evidence" value="ECO:0007669"/>
    <property type="project" value="TreeGrafter"/>
</dbReference>
<comment type="cofactor">
    <cofactor evidence="6">
        <name>Mg(2+)</name>
        <dbReference type="ChEBI" id="CHEBI:18420"/>
    </cofactor>
    <text evidence="6">Binds 2 magnesium ions per subunit.</text>
</comment>
<dbReference type="GO" id="GO:0003684">
    <property type="term" value="F:damaged DNA binding"/>
    <property type="evidence" value="ECO:0007669"/>
    <property type="project" value="InterPro"/>
</dbReference>
<comment type="similarity">
    <text evidence="1 6">Belongs to the DNA polymerase type-Y family.</text>
</comment>
<comment type="subunit">
    <text evidence="6">Monomer.</text>
</comment>
<dbReference type="Gene3D" id="1.10.150.20">
    <property type="entry name" value="5' to 3' exonuclease, C-terminal subdomain"/>
    <property type="match status" value="1"/>
</dbReference>
<protein>
    <recommendedName>
        <fullName evidence="6">DNA polymerase IV</fullName>
        <shortName evidence="6">Pol IV</shortName>
        <ecNumber evidence="6">2.7.7.7</ecNumber>
    </recommendedName>
</protein>
<keyword evidence="6" id="KW-0238">DNA-binding</keyword>
<keyword evidence="6" id="KW-0227">DNA damage</keyword>
<dbReference type="Gene3D" id="3.30.70.270">
    <property type="match status" value="1"/>
</dbReference>
<evidence type="ECO:0000256" key="2">
    <source>
        <dbReference type="ARBA" id="ARBA00022457"/>
    </source>
</evidence>
<comment type="subcellular location">
    <subcellularLocation>
        <location evidence="6">Cytoplasm</location>
    </subcellularLocation>
</comment>
<keyword evidence="6" id="KW-0234">DNA repair</keyword>
<dbReference type="InterPro" id="IPR024728">
    <property type="entry name" value="PolY_HhH_motif"/>
</dbReference>
<dbReference type="Proteomes" id="UP000549765">
    <property type="component" value="Unassembled WGS sequence"/>
</dbReference>
<dbReference type="InterPro" id="IPR001126">
    <property type="entry name" value="UmuC"/>
</dbReference>
<accession>A0A7X6N5F4</accession>
<keyword evidence="6" id="KW-0479">Metal-binding</keyword>
<dbReference type="InterPro" id="IPR043502">
    <property type="entry name" value="DNA/RNA_pol_sf"/>
</dbReference>
<evidence type="ECO:0000313" key="8">
    <source>
        <dbReference type="EMBL" id="NKZ24293.1"/>
    </source>
</evidence>
<feature type="site" description="Substrate discrimination" evidence="6">
    <location>
        <position position="23"/>
    </location>
</feature>
<keyword evidence="6" id="KW-0460">Magnesium</keyword>
<dbReference type="GO" id="GO:0003887">
    <property type="term" value="F:DNA-directed DNA polymerase activity"/>
    <property type="evidence" value="ECO:0007669"/>
    <property type="project" value="UniProtKB-UniRule"/>
</dbReference>
<dbReference type="Gene3D" id="3.30.1490.100">
    <property type="entry name" value="DNA polymerase, Y-family, little finger domain"/>
    <property type="match status" value="1"/>
</dbReference>
<evidence type="ECO:0000256" key="3">
    <source>
        <dbReference type="ARBA" id="ARBA00022695"/>
    </source>
</evidence>
<dbReference type="GO" id="GO:0005829">
    <property type="term" value="C:cytosol"/>
    <property type="evidence" value="ECO:0007669"/>
    <property type="project" value="TreeGrafter"/>
</dbReference>
<dbReference type="PROSITE" id="PS50173">
    <property type="entry name" value="UMUC"/>
    <property type="match status" value="1"/>
</dbReference>
<dbReference type="Pfam" id="PF11799">
    <property type="entry name" value="IMS_C"/>
    <property type="match status" value="1"/>
</dbReference>
<dbReference type="NCBIfam" id="NF002677">
    <property type="entry name" value="PRK02406.1"/>
    <property type="match status" value="1"/>
</dbReference>
<dbReference type="AlphaFoldDB" id="A0A7X6N5F4"/>
<keyword evidence="4 6" id="KW-0235">DNA replication</keyword>
<evidence type="ECO:0000256" key="5">
    <source>
        <dbReference type="ARBA" id="ARBA00022932"/>
    </source>
</evidence>
<keyword evidence="3 6" id="KW-0548">Nucleotidyltransferase</keyword>
<gene>
    <name evidence="6 8" type="primary">dinB</name>
    <name evidence="8" type="ORF">HF964_05690</name>
</gene>
<evidence type="ECO:0000256" key="1">
    <source>
        <dbReference type="ARBA" id="ARBA00010945"/>
    </source>
</evidence>
<dbReference type="PANTHER" id="PTHR11076:SF33">
    <property type="entry name" value="DNA POLYMERASE KAPPA"/>
    <property type="match status" value="1"/>
</dbReference>
<dbReference type="SUPFAM" id="SSF56672">
    <property type="entry name" value="DNA/RNA polymerases"/>
    <property type="match status" value="1"/>
</dbReference>
<feature type="binding site" evidence="6">
    <location>
        <position position="116"/>
    </location>
    <ligand>
        <name>Mg(2+)</name>
        <dbReference type="ChEBI" id="CHEBI:18420"/>
    </ligand>
</feature>
<sequence>MLLFEQGAATMRKIIHVDMDAFYAQVEMRDNPKLRHVPLILAKDPAKTGGHGVVATANYVARQLGIHSAMSAIEAKKLAPEGVFLTPNFVKYKEVSAQVHAIFHEYTEKIEPIAFDEAYLDVTENKLGISNPVILAHRMQQEIWEKLHLTCSTGISYNKFIAKLASEYNKPVGVTIVRQEDAIEFLSRQPIGAFRGIGKKTLPQMEKLGILNGSDLYQQTESFLIQHFGKLGYDLYRRVRGIDERPVQWQQERKSIGKESTYLPPLELPSQINKALTNLATDLVNALQQNQRHGRTIVLKIRYSDFTTLTKRLTQTDFYPNDIANMVKVAEEIIATLPFTTQAVRLLGITVTSLAPITFENINLALFE</sequence>
<feature type="active site" evidence="6">
    <location>
        <position position="117"/>
    </location>
</feature>
<dbReference type="InterPro" id="IPR043128">
    <property type="entry name" value="Rev_trsase/Diguanyl_cyclase"/>
</dbReference>
<dbReference type="GO" id="GO:0000287">
    <property type="term" value="F:magnesium ion binding"/>
    <property type="evidence" value="ECO:0007669"/>
    <property type="project" value="UniProtKB-UniRule"/>
</dbReference>
<dbReference type="GO" id="GO:0006261">
    <property type="term" value="P:DNA-templated DNA replication"/>
    <property type="evidence" value="ECO:0007669"/>
    <property type="project" value="UniProtKB-UniRule"/>
</dbReference>
<proteinExistence type="inferred from homology"/>
<keyword evidence="5 6" id="KW-0239">DNA-directed DNA polymerase</keyword>
<dbReference type="CDD" id="cd03586">
    <property type="entry name" value="PolY_Pol_IV_kappa"/>
    <property type="match status" value="1"/>
</dbReference>
<organism evidence="8 9">
    <name type="scientific">Periweissella fabalis</name>
    <dbReference type="NCBI Taxonomy" id="1070421"/>
    <lineage>
        <taxon>Bacteria</taxon>
        <taxon>Bacillati</taxon>
        <taxon>Bacillota</taxon>
        <taxon>Bacilli</taxon>
        <taxon>Lactobacillales</taxon>
        <taxon>Lactobacillaceae</taxon>
        <taxon>Periweissella</taxon>
    </lineage>
</organism>
<dbReference type="Gene3D" id="3.40.1170.60">
    <property type="match status" value="1"/>
</dbReference>
<dbReference type="InterPro" id="IPR050116">
    <property type="entry name" value="DNA_polymerase-Y"/>
</dbReference>
<evidence type="ECO:0000259" key="7">
    <source>
        <dbReference type="PROSITE" id="PS50173"/>
    </source>
</evidence>
<dbReference type="Pfam" id="PF11798">
    <property type="entry name" value="IMS_HHH"/>
    <property type="match status" value="1"/>
</dbReference>
<keyword evidence="2 6" id="KW-0515">Mutator protein</keyword>
<keyword evidence="6 8" id="KW-0808">Transferase</keyword>